<protein>
    <submittedName>
        <fullName evidence="1">Uncharacterized protein</fullName>
    </submittedName>
</protein>
<proteinExistence type="predicted"/>
<dbReference type="AlphaFoldDB" id="A0A3N4IXQ3"/>
<evidence type="ECO:0000313" key="2">
    <source>
        <dbReference type="Proteomes" id="UP000276215"/>
    </source>
</evidence>
<organism evidence="1 2">
    <name type="scientific">Choiromyces venosus 120613-1</name>
    <dbReference type="NCBI Taxonomy" id="1336337"/>
    <lineage>
        <taxon>Eukaryota</taxon>
        <taxon>Fungi</taxon>
        <taxon>Dikarya</taxon>
        <taxon>Ascomycota</taxon>
        <taxon>Pezizomycotina</taxon>
        <taxon>Pezizomycetes</taxon>
        <taxon>Pezizales</taxon>
        <taxon>Tuberaceae</taxon>
        <taxon>Choiromyces</taxon>
    </lineage>
</organism>
<gene>
    <name evidence="1" type="ORF">L873DRAFT_1784631</name>
</gene>
<sequence>MRSMLVGVGLPGTFWAEAVSTATYIKNCTPRQAFEVFDYSFETPYEGWFGATLELSHLKV</sequence>
<evidence type="ECO:0000313" key="1">
    <source>
        <dbReference type="EMBL" id="RPA88960.1"/>
    </source>
</evidence>
<dbReference type="EMBL" id="ML120631">
    <property type="protein sequence ID" value="RPA88960.1"/>
    <property type="molecule type" value="Genomic_DNA"/>
</dbReference>
<name>A0A3N4IXQ3_9PEZI</name>
<dbReference type="Proteomes" id="UP000276215">
    <property type="component" value="Unassembled WGS sequence"/>
</dbReference>
<reference evidence="1 2" key="1">
    <citation type="journal article" date="2018" name="Nat. Ecol. Evol.">
        <title>Pezizomycetes genomes reveal the molecular basis of ectomycorrhizal truffle lifestyle.</title>
        <authorList>
            <person name="Murat C."/>
            <person name="Payen T."/>
            <person name="Noel B."/>
            <person name="Kuo A."/>
            <person name="Morin E."/>
            <person name="Chen J."/>
            <person name="Kohler A."/>
            <person name="Krizsan K."/>
            <person name="Balestrini R."/>
            <person name="Da Silva C."/>
            <person name="Montanini B."/>
            <person name="Hainaut M."/>
            <person name="Levati E."/>
            <person name="Barry K.W."/>
            <person name="Belfiori B."/>
            <person name="Cichocki N."/>
            <person name="Clum A."/>
            <person name="Dockter R.B."/>
            <person name="Fauchery L."/>
            <person name="Guy J."/>
            <person name="Iotti M."/>
            <person name="Le Tacon F."/>
            <person name="Lindquist E.A."/>
            <person name="Lipzen A."/>
            <person name="Malagnac F."/>
            <person name="Mello A."/>
            <person name="Molinier V."/>
            <person name="Miyauchi S."/>
            <person name="Poulain J."/>
            <person name="Riccioni C."/>
            <person name="Rubini A."/>
            <person name="Sitrit Y."/>
            <person name="Splivallo R."/>
            <person name="Traeger S."/>
            <person name="Wang M."/>
            <person name="Zifcakova L."/>
            <person name="Wipf D."/>
            <person name="Zambonelli A."/>
            <person name="Paolocci F."/>
            <person name="Nowrousian M."/>
            <person name="Ottonello S."/>
            <person name="Baldrian P."/>
            <person name="Spatafora J.W."/>
            <person name="Henrissat B."/>
            <person name="Nagy L.G."/>
            <person name="Aury J.M."/>
            <person name="Wincker P."/>
            <person name="Grigoriev I.V."/>
            <person name="Bonfante P."/>
            <person name="Martin F.M."/>
        </authorList>
    </citation>
    <scope>NUCLEOTIDE SEQUENCE [LARGE SCALE GENOMIC DNA]</scope>
    <source>
        <strain evidence="1 2">120613-1</strain>
    </source>
</reference>
<keyword evidence="2" id="KW-1185">Reference proteome</keyword>
<dbReference type="OrthoDB" id="7691805at2759"/>
<accession>A0A3N4IXQ3</accession>